<protein>
    <recommendedName>
        <fullName evidence="4">DUF2269 domain-containing protein</fullName>
    </recommendedName>
</protein>
<keyword evidence="1" id="KW-1133">Transmembrane helix</keyword>
<feature type="transmembrane region" description="Helical" evidence="1">
    <location>
        <begin position="81"/>
        <end position="99"/>
    </location>
</feature>
<feature type="transmembrane region" description="Helical" evidence="1">
    <location>
        <begin position="48"/>
        <end position="69"/>
    </location>
</feature>
<name>A0ABZ0HZ13_9GAMM</name>
<keyword evidence="3" id="KW-1185">Reference proteome</keyword>
<feature type="transmembrane region" description="Helical" evidence="1">
    <location>
        <begin position="131"/>
        <end position="150"/>
    </location>
</feature>
<evidence type="ECO:0000256" key="1">
    <source>
        <dbReference type="SAM" id="Phobius"/>
    </source>
</evidence>
<gene>
    <name evidence="2" type="ORF">R0135_09855</name>
</gene>
<dbReference type="EMBL" id="CP136864">
    <property type="protein sequence ID" value="WOJ92090.1"/>
    <property type="molecule type" value="Genomic_DNA"/>
</dbReference>
<evidence type="ECO:0000313" key="2">
    <source>
        <dbReference type="EMBL" id="WOJ92090.1"/>
    </source>
</evidence>
<dbReference type="Proteomes" id="UP001626537">
    <property type="component" value="Chromosome"/>
</dbReference>
<reference evidence="2 3" key="1">
    <citation type="submission" date="2023-10" db="EMBL/GenBank/DDBJ databases">
        <title>Two novel species belonging to the OM43/NOR5 clade.</title>
        <authorList>
            <person name="Park M."/>
        </authorList>
    </citation>
    <scope>NUCLEOTIDE SEQUENCE [LARGE SCALE GENOMIC DNA]</scope>
    <source>
        <strain evidence="2 3">IMCC43200</strain>
    </source>
</reference>
<proteinExistence type="predicted"/>
<evidence type="ECO:0000313" key="3">
    <source>
        <dbReference type="Proteomes" id="UP001626537"/>
    </source>
</evidence>
<organism evidence="2 3">
    <name type="scientific">Congregibacter variabilis</name>
    <dbReference type="NCBI Taxonomy" id="3081200"/>
    <lineage>
        <taxon>Bacteria</taxon>
        <taxon>Pseudomonadati</taxon>
        <taxon>Pseudomonadota</taxon>
        <taxon>Gammaproteobacteria</taxon>
        <taxon>Cellvibrionales</taxon>
        <taxon>Halieaceae</taxon>
        <taxon>Congregibacter</taxon>
    </lineage>
</organism>
<keyword evidence="1" id="KW-0812">Transmembrane</keyword>
<evidence type="ECO:0008006" key="4">
    <source>
        <dbReference type="Google" id="ProtNLM"/>
    </source>
</evidence>
<accession>A0ABZ0HZ13</accession>
<feature type="transmembrane region" description="Helical" evidence="1">
    <location>
        <begin position="7"/>
        <end position="28"/>
    </location>
</feature>
<dbReference type="RefSeq" id="WP_407346665.1">
    <property type="nucleotide sequence ID" value="NZ_CP136864.1"/>
</dbReference>
<sequence length="163" mass="17240">MRKALKFLHTIGGIGLTGALVVQLLMLQNMPPVDSLVAYATARGQMGLISQWVLFPSLAIVLVSGLLSMAWTDAFHSQGWAWMKLALGVSVFEGTLIAVQGPATREAARAAQALAGELDPTLLGLTASSEWKSTLVILGVAIANVVLAVWRPRFSSKKSTAAL</sequence>
<keyword evidence="1" id="KW-0472">Membrane</keyword>